<reference evidence="2" key="1">
    <citation type="submission" date="2014-05" db="EMBL/GenBank/DDBJ databases">
        <title>The transcriptome of the halophilic microalga Tetraselmis sp. GSL018 isolated from the Great Salt Lake, Utah.</title>
        <authorList>
            <person name="Jinkerson R.E."/>
            <person name="D'Adamo S."/>
            <person name="Posewitz M.C."/>
        </authorList>
    </citation>
    <scope>NUCLEOTIDE SEQUENCE</scope>
    <source>
        <strain evidence="2">GSL018</strain>
    </source>
</reference>
<gene>
    <name evidence="2" type="ORF">TSPGSL018_11146</name>
</gene>
<dbReference type="EMBL" id="GBEZ01005223">
    <property type="protein sequence ID" value="JAC80060.1"/>
    <property type="molecule type" value="Transcribed_RNA"/>
</dbReference>
<feature type="region of interest" description="Disordered" evidence="1">
    <location>
        <begin position="1"/>
        <end position="21"/>
    </location>
</feature>
<feature type="non-terminal residue" evidence="2">
    <location>
        <position position="79"/>
    </location>
</feature>
<name>A0A061SB09_9CHLO</name>
<proteinExistence type="predicted"/>
<dbReference type="AlphaFoldDB" id="A0A061SB09"/>
<accession>A0A061SB09</accession>
<evidence type="ECO:0000256" key="1">
    <source>
        <dbReference type="SAM" id="MobiDB-lite"/>
    </source>
</evidence>
<evidence type="ECO:0000313" key="2">
    <source>
        <dbReference type="EMBL" id="JAC80060.1"/>
    </source>
</evidence>
<sequence length="79" mass="8440">DTLDALRSDLPPREDSAQAERERVEGAACASDPFQALSQELAFPHSGDFTRSPCLLLSAKPPLSVSEQASDLAPPCDPF</sequence>
<protein>
    <submittedName>
        <fullName evidence="2">Uncharacterized protein</fullName>
    </submittedName>
</protein>
<organism evidence="2">
    <name type="scientific">Tetraselmis sp. GSL018</name>
    <dbReference type="NCBI Taxonomy" id="582737"/>
    <lineage>
        <taxon>Eukaryota</taxon>
        <taxon>Viridiplantae</taxon>
        <taxon>Chlorophyta</taxon>
        <taxon>core chlorophytes</taxon>
        <taxon>Chlorodendrophyceae</taxon>
        <taxon>Chlorodendrales</taxon>
        <taxon>Chlorodendraceae</taxon>
        <taxon>Tetraselmis</taxon>
    </lineage>
</organism>
<feature type="non-terminal residue" evidence="2">
    <location>
        <position position="1"/>
    </location>
</feature>